<evidence type="ECO:0000313" key="2">
    <source>
        <dbReference type="Proteomes" id="UP000250235"/>
    </source>
</evidence>
<organism evidence="1 2">
    <name type="scientific">Dorcoceras hygrometricum</name>
    <dbReference type="NCBI Taxonomy" id="472368"/>
    <lineage>
        <taxon>Eukaryota</taxon>
        <taxon>Viridiplantae</taxon>
        <taxon>Streptophyta</taxon>
        <taxon>Embryophyta</taxon>
        <taxon>Tracheophyta</taxon>
        <taxon>Spermatophyta</taxon>
        <taxon>Magnoliopsida</taxon>
        <taxon>eudicotyledons</taxon>
        <taxon>Gunneridae</taxon>
        <taxon>Pentapetalae</taxon>
        <taxon>asterids</taxon>
        <taxon>lamiids</taxon>
        <taxon>Lamiales</taxon>
        <taxon>Gesneriaceae</taxon>
        <taxon>Didymocarpoideae</taxon>
        <taxon>Trichosporeae</taxon>
        <taxon>Loxocarpinae</taxon>
        <taxon>Dorcoceras</taxon>
    </lineage>
</organism>
<sequence>MNEVRNKRLAQSRMQVIVTEISKLKACIQQVEQLNPIGSSEMDIMIRAKELMKQDYNFKKGFKFDLMVNYERYGEIYSFLKPVKESNSKEC</sequence>
<keyword evidence="2" id="KW-1185">Reference proteome</keyword>
<dbReference type="OrthoDB" id="1225588at2759"/>
<accession>A0A2Z7D6S1</accession>
<evidence type="ECO:0000313" key="1">
    <source>
        <dbReference type="EMBL" id="KZV54697.1"/>
    </source>
</evidence>
<protein>
    <submittedName>
        <fullName evidence="1">Uncharacterized protein</fullName>
    </submittedName>
</protein>
<gene>
    <name evidence="1" type="ORF">F511_39252</name>
</gene>
<reference evidence="1 2" key="1">
    <citation type="journal article" date="2015" name="Proc. Natl. Acad. Sci. U.S.A.">
        <title>The resurrection genome of Boea hygrometrica: A blueprint for survival of dehydration.</title>
        <authorList>
            <person name="Xiao L."/>
            <person name="Yang G."/>
            <person name="Zhang L."/>
            <person name="Yang X."/>
            <person name="Zhao S."/>
            <person name="Ji Z."/>
            <person name="Zhou Q."/>
            <person name="Hu M."/>
            <person name="Wang Y."/>
            <person name="Chen M."/>
            <person name="Xu Y."/>
            <person name="Jin H."/>
            <person name="Xiao X."/>
            <person name="Hu G."/>
            <person name="Bao F."/>
            <person name="Hu Y."/>
            <person name="Wan P."/>
            <person name="Li L."/>
            <person name="Deng X."/>
            <person name="Kuang T."/>
            <person name="Xiang C."/>
            <person name="Zhu J.K."/>
            <person name="Oliver M.J."/>
            <person name="He Y."/>
        </authorList>
    </citation>
    <scope>NUCLEOTIDE SEQUENCE [LARGE SCALE GENOMIC DNA]</scope>
    <source>
        <strain evidence="2">cv. XS01</strain>
    </source>
</reference>
<proteinExistence type="predicted"/>
<name>A0A2Z7D6S1_9LAMI</name>
<dbReference type="EMBL" id="KQ989237">
    <property type="protein sequence ID" value="KZV54697.1"/>
    <property type="molecule type" value="Genomic_DNA"/>
</dbReference>
<dbReference type="Proteomes" id="UP000250235">
    <property type="component" value="Unassembled WGS sequence"/>
</dbReference>
<dbReference type="AlphaFoldDB" id="A0A2Z7D6S1"/>